<evidence type="ECO:0000313" key="4">
    <source>
        <dbReference type="Proteomes" id="UP000231581"/>
    </source>
</evidence>
<feature type="compositionally biased region" description="Basic residues" evidence="1">
    <location>
        <begin position="1"/>
        <end position="14"/>
    </location>
</feature>
<accession>A0A2H0BR72</accession>
<keyword evidence="2" id="KW-0812">Transmembrane</keyword>
<evidence type="ECO:0000313" key="3">
    <source>
        <dbReference type="EMBL" id="PIP60186.1"/>
    </source>
</evidence>
<proteinExistence type="predicted"/>
<reference evidence="3 4" key="1">
    <citation type="submission" date="2017-09" db="EMBL/GenBank/DDBJ databases">
        <title>Depth-based differentiation of microbial function through sediment-hosted aquifers and enrichment of novel symbionts in the deep terrestrial subsurface.</title>
        <authorList>
            <person name="Probst A.J."/>
            <person name="Ladd B."/>
            <person name="Jarett J.K."/>
            <person name="Geller-Mcgrath D.E."/>
            <person name="Sieber C.M."/>
            <person name="Emerson J.B."/>
            <person name="Anantharaman K."/>
            <person name="Thomas B.C."/>
            <person name="Malmstrom R."/>
            <person name="Stieglmeier M."/>
            <person name="Klingl A."/>
            <person name="Woyke T."/>
            <person name="Ryan C.M."/>
            <person name="Banfield J.F."/>
        </authorList>
    </citation>
    <scope>NUCLEOTIDE SEQUENCE [LARGE SCALE GENOMIC DNA]</scope>
    <source>
        <strain evidence="3">CG22_combo_CG10-13_8_21_14_all_47_17</strain>
    </source>
</reference>
<keyword evidence="2" id="KW-0472">Membrane</keyword>
<feature type="compositionally biased region" description="Basic and acidic residues" evidence="1">
    <location>
        <begin position="23"/>
        <end position="48"/>
    </location>
</feature>
<comment type="caution">
    <text evidence="3">The sequence shown here is derived from an EMBL/GenBank/DDBJ whole genome shotgun (WGS) entry which is preliminary data.</text>
</comment>
<protein>
    <submittedName>
        <fullName evidence="3">Uncharacterized protein</fullName>
    </submittedName>
</protein>
<dbReference type="AlphaFoldDB" id="A0A2H0BR72"/>
<evidence type="ECO:0000256" key="2">
    <source>
        <dbReference type="SAM" id="Phobius"/>
    </source>
</evidence>
<sequence length="141" mass="15219">MKKPIRRSPSKSKTSRAASSASNEDRHLLSEEEKRELILAHTEARQDGQKSPGPGFYIAIVASSLAVIVGWWMTLGITINANASQQPDPAVEAFKEATQQLKAGLEKQSQGIKETVHEASDSLQQAVKASATSTPETVNVH</sequence>
<keyword evidence="2" id="KW-1133">Transmembrane helix</keyword>
<gene>
    <name evidence="3" type="ORF">COX00_04660</name>
</gene>
<evidence type="ECO:0000256" key="1">
    <source>
        <dbReference type="SAM" id="MobiDB-lite"/>
    </source>
</evidence>
<feature type="region of interest" description="Disordered" evidence="1">
    <location>
        <begin position="1"/>
        <end position="52"/>
    </location>
</feature>
<name>A0A2H0BR72_9BACT</name>
<dbReference type="EMBL" id="PCSZ01000078">
    <property type="protein sequence ID" value="PIP60186.1"/>
    <property type="molecule type" value="Genomic_DNA"/>
</dbReference>
<dbReference type="Proteomes" id="UP000231581">
    <property type="component" value="Unassembled WGS sequence"/>
</dbReference>
<feature type="transmembrane region" description="Helical" evidence="2">
    <location>
        <begin position="55"/>
        <end position="73"/>
    </location>
</feature>
<organism evidence="3 4">
    <name type="scientific">Candidatus Uhrbacteria bacterium CG22_combo_CG10-13_8_21_14_all_47_17</name>
    <dbReference type="NCBI Taxonomy" id="1975041"/>
    <lineage>
        <taxon>Bacteria</taxon>
        <taxon>Candidatus Uhriibacteriota</taxon>
    </lineage>
</organism>